<dbReference type="OrthoDB" id="436496at2759"/>
<keyword evidence="2" id="KW-1185">Reference proteome</keyword>
<evidence type="ECO:0000313" key="1">
    <source>
        <dbReference type="EMBL" id="GFY89661.1"/>
    </source>
</evidence>
<proteinExistence type="predicted"/>
<dbReference type="EMBL" id="BJWL01000006">
    <property type="protein sequence ID" value="GFY89661.1"/>
    <property type="molecule type" value="Genomic_DNA"/>
</dbReference>
<reference evidence="1 2" key="1">
    <citation type="submission" date="2019-07" db="EMBL/GenBank/DDBJ databases">
        <title>De Novo Assembly of kiwifruit Actinidia rufa.</title>
        <authorList>
            <person name="Sugita-Konishi S."/>
            <person name="Sato K."/>
            <person name="Mori E."/>
            <person name="Abe Y."/>
            <person name="Kisaki G."/>
            <person name="Hamano K."/>
            <person name="Suezawa K."/>
            <person name="Otani M."/>
            <person name="Fukuda T."/>
            <person name="Manabe T."/>
            <person name="Gomi K."/>
            <person name="Tabuchi M."/>
            <person name="Akimitsu K."/>
            <person name="Kataoka I."/>
        </authorList>
    </citation>
    <scope>NUCLEOTIDE SEQUENCE [LARGE SCALE GENOMIC DNA]</scope>
    <source>
        <strain evidence="2">cv. Fuchu</strain>
    </source>
</reference>
<dbReference type="AlphaFoldDB" id="A0A7J0ET46"/>
<name>A0A7J0ET46_9ERIC</name>
<evidence type="ECO:0000313" key="2">
    <source>
        <dbReference type="Proteomes" id="UP000585474"/>
    </source>
</evidence>
<dbReference type="Proteomes" id="UP000585474">
    <property type="component" value="Unassembled WGS sequence"/>
</dbReference>
<comment type="caution">
    <text evidence="1">The sequence shown here is derived from an EMBL/GenBank/DDBJ whole genome shotgun (WGS) entry which is preliminary data.</text>
</comment>
<gene>
    <name evidence="1" type="ORF">Acr_06g0016010</name>
</gene>
<accession>A0A7J0ET46</accession>
<protein>
    <submittedName>
        <fullName evidence="1">Uncharacterized protein</fullName>
    </submittedName>
</protein>
<sequence>MKIETTRLRVSQKNQHWLALNLGLGKETQFKVFGFEQRGTEAERKMDQCLPSKVLVVDDGEARCLVKERVEFPFEAIVATPYVNYGCGRNAYYWPFHLLDGVDFSKISVTKKCGLAFLGVEKNGILEARAFTEEQEAPVIKSLNSMRKNAGELGLKFLLR</sequence>
<organism evidence="1 2">
    <name type="scientific">Actinidia rufa</name>
    <dbReference type="NCBI Taxonomy" id="165716"/>
    <lineage>
        <taxon>Eukaryota</taxon>
        <taxon>Viridiplantae</taxon>
        <taxon>Streptophyta</taxon>
        <taxon>Embryophyta</taxon>
        <taxon>Tracheophyta</taxon>
        <taxon>Spermatophyta</taxon>
        <taxon>Magnoliopsida</taxon>
        <taxon>eudicotyledons</taxon>
        <taxon>Gunneridae</taxon>
        <taxon>Pentapetalae</taxon>
        <taxon>asterids</taxon>
        <taxon>Ericales</taxon>
        <taxon>Actinidiaceae</taxon>
        <taxon>Actinidia</taxon>
    </lineage>
</organism>